<feature type="domain" description="RRM" evidence="3">
    <location>
        <begin position="130"/>
        <end position="200"/>
    </location>
</feature>
<evidence type="ECO:0000256" key="1">
    <source>
        <dbReference type="PROSITE-ProRule" id="PRU00176"/>
    </source>
</evidence>
<dbReference type="Gene3D" id="3.30.70.330">
    <property type="match status" value="1"/>
</dbReference>
<protein>
    <recommendedName>
        <fullName evidence="3">RRM domain-containing protein</fullName>
    </recommendedName>
</protein>
<dbReference type="Proteomes" id="UP001565368">
    <property type="component" value="Unassembled WGS sequence"/>
</dbReference>
<dbReference type="InterPro" id="IPR012677">
    <property type="entry name" value="Nucleotide-bd_a/b_plait_sf"/>
</dbReference>
<proteinExistence type="predicted"/>
<gene>
    <name evidence="4" type="ORF">Q8F55_009114</name>
</gene>
<dbReference type="CDD" id="cd00590">
    <property type="entry name" value="RRM_SF"/>
    <property type="match status" value="1"/>
</dbReference>
<dbReference type="SMART" id="SM00360">
    <property type="entry name" value="RRM"/>
    <property type="match status" value="1"/>
</dbReference>
<feature type="compositionally biased region" description="Low complexity" evidence="2">
    <location>
        <begin position="109"/>
        <end position="124"/>
    </location>
</feature>
<dbReference type="InterPro" id="IPR000504">
    <property type="entry name" value="RRM_dom"/>
</dbReference>
<dbReference type="SUPFAM" id="SSF54928">
    <property type="entry name" value="RNA-binding domain, RBD"/>
    <property type="match status" value="1"/>
</dbReference>
<comment type="caution">
    <text evidence="4">The sequence shown here is derived from an EMBL/GenBank/DDBJ whole genome shotgun (WGS) entry which is preliminary data.</text>
</comment>
<dbReference type="RefSeq" id="XP_069205425.1">
    <property type="nucleotide sequence ID" value="XM_069357488.1"/>
</dbReference>
<accession>A0ABR3PSZ1</accession>
<dbReference type="Pfam" id="PF00076">
    <property type="entry name" value="RRM_1"/>
    <property type="match status" value="1"/>
</dbReference>
<evidence type="ECO:0000256" key="2">
    <source>
        <dbReference type="SAM" id="MobiDB-lite"/>
    </source>
</evidence>
<dbReference type="InterPro" id="IPR035979">
    <property type="entry name" value="RBD_domain_sf"/>
</dbReference>
<reference evidence="4 5" key="1">
    <citation type="submission" date="2023-08" db="EMBL/GenBank/DDBJ databases">
        <title>Annotated Genome Sequence of Vanrija albida AlHP1.</title>
        <authorList>
            <person name="Herzog R."/>
        </authorList>
    </citation>
    <scope>NUCLEOTIDE SEQUENCE [LARGE SCALE GENOMIC DNA]</scope>
    <source>
        <strain evidence="4 5">AlHP1</strain>
    </source>
</reference>
<feature type="region of interest" description="Disordered" evidence="2">
    <location>
        <begin position="40"/>
        <end position="124"/>
    </location>
</feature>
<sequence length="246" mass="25908">MADPIHTPPSVDDVCRRANDVIARLTGPPKTRTCPTLCHSPPVASGEQQLPSLEVYTPRQLPQAYRPTPCLRPSPATSPRRLGPGATPSSCGRASRLSAGAPRPSPLRGAVDVAPPAQQQPGVPRDADAAAVLLTNLPPHTAAADLRAAFEPLAPILAVHLAPLAARIEFVHPDAAERAVAIYHGTWLAGQRIVVERASARRQSPPATPSLVSTPASCASASLKHAHDDELDFDPKRPRLDPVPAI</sequence>
<keyword evidence="5" id="KW-1185">Reference proteome</keyword>
<evidence type="ECO:0000259" key="3">
    <source>
        <dbReference type="PROSITE" id="PS50102"/>
    </source>
</evidence>
<dbReference type="EMBL" id="JBBXJM010000007">
    <property type="protein sequence ID" value="KAL1405481.1"/>
    <property type="molecule type" value="Genomic_DNA"/>
</dbReference>
<evidence type="ECO:0000313" key="4">
    <source>
        <dbReference type="EMBL" id="KAL1405481.1"/>
    </source>
</evidence>
<feature type="region of interest" description="Disordered" evidence="2">
    <location>
        <begin position="226"/>
        <end position="246"/>
    </location>
</feature>
<evidence type="ECO:0000313" key="5">
    <source>
        <dbReference type="Proteomes" id="UP001565368"/>
    </source>
</evidence>
<name>A0ABR3PSZ1_9TREE</name>
<organism evidence="4 5">
    <name type="scientific">Vanrija albida</name>
    <dbReference type="NCBI Taxonomy" id="181172"/>
    <lineage>
        <taxon>Eukaryota</taxon>
        <taxon>Fungi</taxon>
        <taxon>Dikarya</taxon>
        <taxon>Basidiomycota</taxon>
        <taxon>Agaricomycotina</taxon>
        <taxon>Tremellomycetes</taxon>
        <taxon>Trichosporonales</taxon>
        <taxon>Trichosporonaceae</taxon>
        <taxon>Vanrija</taxon>
    </lineage>
</organism>
<dbReference type="GeneID" id="95990157"/>
<feature type="compositionally biased region" description="Basic and acidic residues" evidence="2">
    <location>
        <begin position="226"/>
        <end position="240"/>
    </location>
</feature>
<keyword evidence="1" id="KW-0694">RNA-binding</keyword>
<dbReference type="PROSITE" id="PS50102">
    <property type="entry name" value="RRM"/>
    <property type="match status" value="1"/>
</dbReference>